<dbReference type="Proteomes" id="UP001190700">
    <property type="component" value="Unassembled WGS sequence"/>
</dbReference>
<protein>
    <submittedName>
        <fullName evidence="2">Uncharacterized protein</fullName>
    </submittedName>
</protein>
<reference evidence="2 3" key="1">
    <citation type="journal article" date="2015" name="Genome Biol. Evol.">
        <title>Comparative Genomics of a Bacterivorous Green Alga Reveals Evolutionary Causalities and Consequences of Phago-Mixotrophic Mode of Nutrition.</title>
        <authorList>
            <person name="Burns J.A."/>
            <person name="Paasch A."/>
            <person name="Narechania A."/>
            <person name="Kim E."/>
        </authorList>
    </citation>
    <scope>NUCLEOTIDE SEQUENCE [LARGE SCALE GENOMIC DNA]</scope>
    <source>
        <strain evidence="2 3">PLY_AMNH</strain>
    </source>
</reference>
<feature type="compositionally biased region" description="Basic and acidic residues" evidence="1">
    <location>
        <begin position="10"/>
        <end position="24"/>
    </location>
</feature>
<gene>
    <name evidence="2" type="ORF">CYMTET_43872</name>
</gene>
<accession>A0AAE0C1C9</accession>
<proteinExistence type="predicted"/>
<dbReference type="AlphaFoldDB" id="A0AAE0C1C9"/>
<keyword evidence="3" id="KW-1185">Reference proteome</keyword>
<sequence>MTPHNTGKKPKAEANLADRGKDCGRTPPPKSSTEGVKSQNCKYCFRGGGHWDKPESCWTGCRSAKVPEGFHKKRMNSPHEHEAQNARIRMYNVNNKFANSEFGITVAEWYKLSEAQRGGSATPANKGKVEANMAASLAEELKGTQADMWKMTWWRTEGCARVYVGCAGQHSEDEELSDTPEEENSIPADMFDSVVINVKDRIMASGRTQYTTTSGKGGGSNDDAHCHALELYRGTNGGVDISTYGFTVDDGGDIVYLAPPCFANWTSFARILRSLTCETSPRSSRRVWFLLVVRRPADVAAVKALQVMREIHLRYPSAAHVAPPPLVPLANTQA</sequence>
<feature type="region of interest" description="Disordered" evidence="1">
    <location>
        <begin position="1"/>
        <end position="37"/>
    </location>
</feature>
<evidence type="ECO:0000313" key="2">
    <source>
        <dbReference type="EMBL" id="KAK3246596.1"/>
    </source>
</evidence>
<evidence type="ECO:0000256" key="1">
    <source>
        <dbReference type="SAM" id="MobiDB-lite"/>
    </source>
</evidence>
<name>A0AAE0C1C9_9CHLO</name>
<evidence type="ECO:0000313" key="3">
    <source>
        <dbReference type="Proteomes" id="UP001190700"/>
    </source>
</evidence>
<organism evidence="2 3">
    <name type="scientific">Cymbomonas tetramitiformis</name>
    <dbReference type="NCBI Taxonomy" id="36881"/>
    <lineage>
        <taxon>Eukaryota</taxon>
        <taxon>Viridiplantae</taxon>
        <taxon>Chlorophyta</taxon>
        <taxon>Pyramimonadophyceae</taxon>
        <taxon>Pyramimonadales</taxon>
        <taxon>Pyramimonadaceae</taxon>
        <taxon>Cymbomonas</taxon>
    </lineage>
</organism>
<dbReference type="EMBL" id="LGRX02029657">
    <property type="protein sequence ID" value="KAK3246596.1"/>
    <property type="molecule type" value="Genomic_DNA"/>
</dbReference>
<comment type="caution">
    <text evidence="2">The sequence shown here is derived from an EMBL/GenBank/DDBJ whole genome shotgun (WGS) entry which is preliminary data.</text>
</comment>